<evidence type="ECO:0000256" key="1">
    <source>
        <dbReference type="ARBA" id="ARBA00004555"/>
    </source>
</evidence>
<evidence type="ECO:0000256" key="2">
    <source>
        <dbReference type="ARBA" id="ARBA00022448"/>
    </source>
</evidence>
<feature type="domain" description="DUF7076" evidence="7">
    <location>
        <begin position="805"/>
        <end position="921"/>
    </location>
</feature>
<reference evidence="10" key="1">
    <citation type="submission" date="2010-03" db="EMBL/GenBank/DDBJ databases">
        <title>Annotation of Blastomyces dermatitidis strain ATCC 18188.</title>
        <authorList>
            <consortium name="The Broad Institute Genome Sequencing Platform"/>
            <consortium name="Broad Institute Genome Sequencing Center for Infectious Disease."/>
            <person name="Cuomo C."/>
            <person name="Klein B."/>
            <person name="Sullivan T."/>
            <person name="Heitman J."/>
            <person name="Young S."/>
            <person name="Zeng Q."/>
            <person name="Gargeya S."/>
            <person name="Alvarado L."/>
            <person name="Berlin A.M."/>
            <person name="Chapman S.B."/>
            <person name="Chen Z."/>
            <person name="Freedman E."/>
            <person name="Gellesch M."/>
            <person name="Goldberg J."/>
            <person name="Griggs A."/>
            <person name="Gujja S."/>
            <person name="Heilman E."/>
            <person name="Heiman D."/>
            <person name="Howarth C."/>
            <person name="Mehta T."/>
            <person name="Neiman D."/>
            <person name="Pearson M."/>
            <person name="Roberts A."/>
            <person name="Saif S."/>
            <person name="Shea T."/>
            <person name="Shenoy N."/>
            <person name="Sisk P."/>
            <person name="Stolte C."/>
            <person name="Sykes S."/>
            <person name="White J."/>
            <person name="Yandava C."/>
            <person name="Haas B."/>
            <person name="Nusbaum C."/>
            <person name="Birren B."/>
        </authorList>
    </citation>
    <scope>NUCLEOTIDE SEQUENCE [LARGE SCALE GENOMIC DNA]</scope>
    <source>
        <strain evidence="10">ATCC 18188</strain>
    </source>
</reference>
<feature type="domain" description="TRAPPC10/Trs130 C-terminal" evidence="5">
    <location>
        <begin position="1289"/>
        <end position="1436"/>
    </location>
</feature>
<feature type="domain" description="Trs130 NTS" evidence="9">
    <location>
        <begin position="652"/>
        <end position="747"/>
    </location>
</feature>
<keyword evidence="3" id="KW-0333">Golgi apparatus</keyword>
<dbReference type="InterPro" id="IPR056913">
    <property type="entry name" value="TRAPPC10/Trs130_N"/>
</dbReference>
<accession>F2T591</accession>
<dbReference type="InterPro" id="IPR055504">
    <property type="entry name" value="DUF7076"/>
</dbReference>
<dbReference type="Pfam" id="PF12584">
    <property type="entry name" value="TRAPPC10"/>
    <property type="match status" value="1"/>
</dbReference>
<dbReference type="GO" id="GO:1990071">
    <property type="term" value="C:TRAPPII protein complex"/>
    <property type="evidence" value="ECO:0007669"/>
    <property type="project" value="InterPro"/>
</dbReference>
<dbReference type="GO" id="GO:0034498">
    <property type="term" value="P:early endosome to Golgi transport"/>
    <property type="evidence" value="ECO:0007669"/>
    <property type="project" value="TreeGrafter"/>
</dbReference>
<evidence type="ECO:0000259" key="5">
    <source>
        <dbReference type="Pfam" id="PF12584"/>
    </source>
</evidence>
<evidence type="ECO:0000259" key="9">
    <source>
        <dbReference type="Pfam" id="PF24967"/>
    </source>
</evidence>
<comment type="subcellular location">
    <subcellularLocation>
        <location evidence="1">Golgi apparatus</location>
    </subcellularLocation>
</comment>
<evidence type="ECO:0000256" key="4">
    <source>
        <dbReference type="SAM" id="MobiDB-lite"/>
    </source>
</evidence>
<feature type="compositionally biased region" description="Acidic residues" evidence="4">
    <location>
        <begin position="339"/>
        <end position="349"/>
    </location>
</feature>
<gene>
    <name evidence="10" type="ORF">BDDG_01253</name>
</gene>
<dbReference type="Proteomes" id="UP000007802">
    <property type="component" value="Unassembled WGS sequence"/>
</dbReference>
<keyword evidence="2" id="KW-0813">Transport</keyword>
<dbReference type="InterPro" id="IPR055505">
    <property type="entry name" value="DUF7077"/>
</dbReference>
<dbReference type="PANTHER" id="PTHR13251">
    <property type="entry name" value="EPILEPSY HOLOPROSENCEPHALY CANDIDATE 1/TMEM1"/>
    <property type="match status" value="1"/>
</dbReference>
<feature type="region of interest" description="Disordered" evidence="4">
    <location>
        <begin position="1451"/>
        <end position="1480"/>
    </location>
</feature>
<dbReference type="Pfam" id="PF24967">
    <property type="entry name" value="NTS_TR130"/>
    <property type="match status" value="1"/>
</dbReference>
<evidence type="ECO:0000259" key="8">
    <source>
        <dbReference type="Pfam" id="PF23274"/>
    </source>
</evidence>
<dbReference type="Pfam" id="PF23274">
    <property type="entry name" value="DUF7077"/>
    <property type="match status" value="1"/>
</dbReference>
<name>F2T591_AJEDA</name>
<dbReference type="Pfam" id="PF23273">
    <property type="entry name" value="DUF7076"/>
    <property type="match status" value="1"/>
</dbReference>
<feature type="domain" description="DUF7077" evidence="8">
    <location>
        <begin position="955"/>
        <end position="1074"/>
    </location>
</feature>
<feature type="domain" description="TRAPPC10/Trs130 N-terminal" evidence="6">
    <location>
        <begin position="9"/>
        <end position="297"/>
    </location>
</feature>
<dbReference type="InterPro" id="IPR022233">
    <property type="entry name" value="TRAPPC10/Trs130_C"/>
</dbReference>
<organism evidence="10">
    <name type="scientific">Ajellomyces dermatitidis (strain ATCC 18188 / CBS 674.68)</name>
    <name type="common">Blastomyces dermatitidis</name>
    <dbReference type="NCBI Taxonomy" id="653446"/>
    <lineage>
        <taxon>Eukaryota</taxon>
        <taxon>Fungi</taxon>
        <taxon>Dikarya</taxon>
        <taxon>Ascomycota</taxon>
        <taxon>Pezizomycotina</taxon>
        <taxon>Eurotiomycetes</taxon>
        <taxon>Eurotiomycetidae</taxon>
        <taxon>Onygenales</taxon>
        <taxon>Ajellomycetaceae</taxon>
        <taxon>Blastomyces</taxon>
    </lineage>
</organism>
<dbReference type="HOGENOM" id="CLU_001428_1_1_1"/>
<feature type="region of interest" description="Disordered" evidence="4">
    <location>
        <begin position="326"/>
        <end position="349"/>
    </location>
</feature>
<evidence type="ECO:0000313" key="10">
    <source>
        <dbReference type="EMBL" id="EGE78316.1"/>
    </source>
</evidence>
<dbReference type="GO" id="GO:0006891">
    <property type="term" value="P:intra-Golgi vesicle-mediated transport"/>
    <property type="evidence" value="ECO:0007669"/>
    <property type="project" value="TreeGrafter"/>
</dbReference>
<evidence type="ECO:0000259" key="7">
    <source>
        <dbReference type="Pfam" id="PF23273"/>
    </source>
</evidence>
<feature type="compositionally biased region" description="Basic and acidic residues" evidence="4">
    <location>
        <begin position="1471"/>
        <end position="1480"/>
    </location>
</feature>
<dbReference type="InterPro" id="IPR056916">
    <property type="entry name" value="NTS_TR130"/>
</dbReference>
<feature type="domain" description="TRAPPC10/Trs130 N-terminal" evidence="6">
    <location>
        <begin position="366"/>
        <end position="406"/>
    </location>
</feature>
<dbReference type="EMBL" id="GG749409">
    <property type="protein sequence ID" value="EGE78316.1"/>
    <property type="molecule type" value="Genomic_DNA"/>
</dbReference>
<dbReference type="OrthoDB" id="10256906at2759"/>
<proteinExistence type="predicted"/>
<dbReference type="Pfam" id="PF24965">
    <property type="entry name" value="TRS130_4HB"/>
    <property type="match status" value="1"/>
</dbReference>
<sequence length="1480" mass="164436">MDANPRASSNVTVEYTDPSGLFPSIKSLILEALPLRNLHWKSPTRPLRSIDSLHVDLVPAKSLDEERRRLSDGASSVVPRRRHQIPGLRQTPYLKIYLLSCDDNDTYKSTTRKAVREWIKTHGTSPQSSSSGGSQDNHDAFEWLIIHVVSGPAEVAEKPGTGSKWPGRGSTTVQEKVKADFGGSSKSSIDRVVQLRISKSELDKRPPELAAQLEDLVAKLKSSILTSFDHRVSQYEEDIRHKDSQRSLPGWNFCTFFILKEGLARGFEHVGLYEDALVGYDELAVGLDAALRDQLVAKGDQHGGTFLSCTKDLRMKAEKALGLIPGEDDEGEWKHYDDSHEDDSEDSDATDDFPYIALNEELFPLDPNKKPYREMILANNISVFDFRVYIFARQMMLLLKAARAPSIQSGSSQTTGKPAKEAVNLTLLAEICERASEFISIGSRTLRHDLYAGLDELEHECDESSVVDILNNIVYSWTYSAISQVLIQTATDSLDIPKASLRNTRDLVNASVLANFVAESRPGVPKRSSSLTANTLISSRPTSLDIMSPGVYSGAQPRAPLASLKSDGSVQQRTGQSELASSRGDLFLYARRTLENIAQRRGWSKKWRDLGLLFDEHNAPIMGLKDVALDEDGETQDSTTTEQKVVPVLRAIENPSMMRACRSEKHFGSIYEGLTDQIFRHYLAANRTRSAEMAMADIAVLRYRAGDYATAASFFHQMAPFYASCRWGVLEGVMLELYGRCLKHLGRKDDYVRVLLKLLGNYAGVAQSGRKTGAPQGKRISSAAPSSFSPVARTLASSYVDDLFEVSQSLPTEFSVPLNEFFGGIDISPTIHHFEDKDGILVELSLRFLLGSSIDVDNVKMRLVNSAGVHNSEIWLENVDDVVVKSTTSRILLHSFVSVHGKYLVDRIEVRVGNFVFVQHHGLPPQFRPGLREPDADESDEEDERPFVFCYPPAKGLQAKISPPYRINLSDLRTIEIELKSGWNNILKGVLRVKPATAGLRLRITEANIVDGPIKLAENAESGQIDFTDFGPNSSARLSIPYTLEDDQTSLSARLEVIYETPEGQFSYFSSTSIVSMLPVSVNVQDMFKDDSLMSRFTISPAMVTPLRILNCEIPSSEVYEVQSSIHRWEVLDVFPRQPASLLYKITPREDKPLQADASKRSLALTIDFACLDEECLHAIEDRFVRDIGSSKFEQLARLLTPRLLDAFRSAWTANDLETISLIREIDMLPYERVQWEAVTNSLSGNFGKEVVSWLKEWHMQNPTLPLPHNSNGTTTTTTTIPNRQIIIPVDIPEVQIVHTANLTVAQPNHLTHATVGEMIPATLAIHHTRRWCPPQHREPESSLEFSYELLVNPDIWLVGGRRRGNFTATEGERRTFTVMLLPQRPGHLLLPGLEVKTFVTQAPAGGEAELVSGAVQRRVVPCEVDYQNHAETVLVSPNLRKTTVNLDVSGGTGAGVGGSSSSSSGSWLVESERRVEVTG</sequence>
<evidence type="ECO:0000256" key="3">
    <source>
        <dbReference type="ARBA" id="ARBA00023034"/>
    </source>
</evidence>
<dbReference type="PANTHER" id="PTHR13251:SF3">
    <property type="entry name" value="TRAFFICKING PROTEIN PARTICLE COMPLEX SUBUNIT 10"/>
    <property type="match status" value="1"/>
</dbReference>
<dbReference type="Pfam" id="PF23036">
    <property type="entry name" value="TRAPPC10_1st"/>
    <property type="match status" value="2"/>
</dbReference>
<evidence type="ECO:0000259" key="6">
    <source>
        <dbReference type="Pfam" id="PF23036"/>
    </source>
</evidence>
<dbReference type="GO" id="GO:0005829">
    <property type="term" value="C:cytosol"/>
    <property type="evidence" value="ECO:0007669"/>
    <property type="project" value="GOC"/>
</dbReference>
<dbReference type="InterPro" id="IPR045126">
    <property type="entry name" value="TRAPPC10/Trs130"/>
</dbReference>
<protein>
    <submittedName>
        <fullName evidence="10">TMEM1 family protein</fullName>
    </submittedName>
</protein>